<comment type="caution">
    <text evidence="3">The sequence shown here is derived from an EMBL/GenBank/DDBJ whole genome shotgun (WGS) entry which is preliminary data.</text>
</comment>
<feature type="transmembrane region" description="Helical" evidence="2">
    <location>
        <begin position="153"/>
        <end position="174"/>
    </location>
</feature>
<keyword evidence="2" id="KW-0812">Transmembrane</keyword>
<name>A0ABN3UUD3_9MICO</name>
<feature type="transmembrane region" description="Helical" evidence="2">
    <location>
        <begin position="234"/>
        <end position="252"/>
    </location>
</feature>
<dbReference type="Proteomes" id="UP001501326">
    <property type="component" value="Unassembled WGS sequence"/>
</dbReference>
<keyword evidence="2" id="KW-0472">Membrane</keyword>
<feature type="compositionally biased region" description="Low complexity" evidence="1">
    <location>
        <begin position="269"/>
        <end position="288"/>
    </location>
</feature>
<dbReference type="Pfam" id="PF20108">
    <property type="entry name" value="DUF6498"/>
    <property type="match status" value="1"/>
</dbReference>
<accession>A0ABN3UUD3</accession>
<dbReference type="InterPro" id="IPR045466">
    <property type="entry name" value="DUF6498"/>
</dbReference>
<evidence type="ECO:0000313" key="3">
    <source>
        <dbReference type="EMBL" id="GAA2738074.1"/>
    </source>
</evidence>
<evidence type="ECO:0000256" key="1">
    <source>
        <dbReference type="SAM" id="MobiDB-lite"/>
    </source>
</evidence>
<feature type="transmembrane region" description="Helical" evidence="2">
    <location>
        <begin position="116"/>
        <end position="141"/>
    </location>
</feature>
<keyword evidence="2" id="KW-1133">Transmembrane helix</keyword>
<keyword evidence="4" id="KW-1185">Reference proteome</keyword>
<dbReference type="RefSeq" id="WP_344194450.1">
    <property type="nucleotide sequence ID" value="NZ_BAAARN010000003.1"/>
</dbReference>
<organism evidence="3 4">
    <name type="scientific">Pedococcus aerophilus</name>
    <dbReference type="NCBI Taxonomy" id="436356"/>
    <lineage>
        <taxon>Bacteria</taxon>
        <taxon>Bacillati</taxon>
        <taxon>Actinomycetota</taxon>
        <taxon>Actinomycetes</taxon>
        <taxon>Micrococcales</taxon>
        <taxon>Intrasporangiaceae</taxon>
        <taxon>Pedococcus</taxon>
    </lineage>
</organism>
<reference evidence="3 4" key="1">
    <citation type="journal article" date="2019" name="Int. J. Syst. Evol. Microbiol.">
        <title>The Global Catalogue of Microorganisms (GCM) 10K type strain sequencing project: providing services to taxonomists for standard genome sequencing and annotation.</title>
        <authorList>
            <consortium name="The Broad Institute Genomics Platform"/>
            <consortium name="The Broad Institute Genome Sequencing Center for Infectious Disease"/>
            <person name="Wu L."/>
            <person name="Ma J."/>
        </authorList>
    </citation>
    <scope>NUCLEOTIDE SEQUENCE [LARGE SCALE GENOMIC DNA]</scope>
    <source>
        <strain evidence="3 4">JCM 16378</strain>
    </source>
</reference>
<feature type="region of interest" description="Disordered" evidence="1">
    <location>
        <begin position="262"/>
        <end position="298"/>
    </location>
</feature>
<feature type="transmembrane region" description="Helical" evidence="2">
    <location>
        <begin position="37"/>
        <end position="60"/>
    </location>
</feature>
<dbReference type="EMBL" id="BAAARN010000003">
    <property type="protein sequence ID" value="GAA2738074.1"/>
    <property type="molecule type" value="Genomic_DNA"/>
</dbReference>
<proteinExistence type="predicted"/>
<sequence>MGVLLRVLGLQALAVLVGTMPARTARALTLVMLVGANLFPLVALLTGAWQAGDVLVTYWLENVAVGTWQVVKLLTAQGCDPVTGRAGSRRGALETGPITADVNGQPVQFAGPLARIFVTGFFAVHYGIFTLVHGVFTFILARQSGTSGSIRSFALVFLVLLLSHGLSTAIHWFARGERRENGLMSTMKQPYGRILVLHVAVIGSFFLVLGPLATGGSASLLPGGPLDTAPASPSVLPGVLLIALKTVLDAVLHLRAHRTSRTGQVPATPDLAPEVAPDVAPDVAPAERPAGRGADSTP</sequence>
<gene>
    <name evidence="3" type="ORF">GCM10009867_27840</name>
</gene>
<evidence type="ECO:0000313" key="4">
    <source>
        <dbReference type="Proteomes" id="UP001501326"/>
    </source>
</evidence>
<feature type="transmembrane region" description="Helical" evidence="2">
    <location>
        <begin position="195"/>
        <end position="214"/>
    </location>
</feature>
<protein>
    <submittedName>
        <fullName evidence="3">Uncharacterized protein</fullName>
    </submittedName>
</protein>
<evidence type="ECO:0000256" key="2">
    <source>
        <dbReference type="SAM" id="Phobius"/>
    </source>
</evidence>